<feature type="transmembrane region" description="Helical" evidence="7">
    <location>
        <begin position="278"/>
        <end position="299"/>
    </location>
</feature>
<evidence type="ECO:0000256" key="2">
    <source>
        <dbReference type="ARBA" id="ARBA00009025"/>
    </source>
</evidence>
<dbReference type="Proteomes" id="UP000190852">
    <property type="component" value="Unassembled WGS sequence"/>
</dbReference>
<feature type="transmembrane region" description="Helical" evidence="7">
    <location>
        <begin position="166"/>
        <end position="187"/>
    </location>
</feature>
<accession>A0A1T5CBS0</accession>
<dbReference type="InterPro" id="IPR001750">
    <property type="entry name" value="ND/Mrp_TM"/>
</dbReference>
<reference evidence="10" key="1">
    <citation type="submission" date="2017-02" db="EMBL/GenBank/DDBJ databases">
        <authorList>
            <person name="Varghese N."/>
            <person name="Submissions S."/>
        </authorList>
    </citation>
    <scope>NUCLEOTIDE SEQUENCE [LARGE SCALE GENOMIC DNA]</scope>
    <source>
        <strain evidence="10">DSM 24967</strain>
    </source>
</reference>
<feature type="transmembrane region" description="Helical" evidence="7">
    <location>
        <begin position="461"/>
        <end position="480"/>
    </location>
</feature>
<dbReference type="GO" id="GO:0003954">
    <property type="term" value="F:NADH dehydrogenase activity"/>
    <property type="evidence" value="ECO:0007669"/>
    <property type="project" value="TreeGrafter"/>
</dbReference>
<dbReference type="GO" id="GO:0015990">
    <property type="term" value="P:electron transport coupled proton transport"/>
    <property type="evidence" value="ECO:0007669"/>
    <property type="project" value="TreeGrafter"/>
</dbReference>
<feature type="transmembrane region" description="Helical" evidence="7">
    <location>
        <begin position="30"/>
        <end position="50"/>
    </location>
</feature>
<feature type="transmembrane region" description="Helical" evidence="7">
    <location>
        <begin position="337"/>
        <end position="355"/>
    </location>
</feature>
<feature type="domain" description="NADH:quinone oxidoreductase/Mrp antiporter transmembrane" evidence="8">
    <location>
        <begin position="131"/>
        <end position="417"/>
    </location>
</feature>
<dbReference type="AlphaFoldDB" id="A0A1T5CBS0"/>
<feature type="transmembrane region" description="Helical" evidence="7">
    <location>
        <begin position="311"/>
        <end position="331"/>
    </location>
</feature>
<dbReference type="PRINTS" id="PR01437">
    <property type="entry name" value="NUOXDRDTASE4"/>
</dbReference>
<comment type="similarity">
    <text evidence="2">Belongs to the complex I subunit 4 family.</text>
</comment>
<evidence type="ECO:0000256" key="5">
    <source>
        <dbReference type="ARBA" id="ARBA00023136"/>
    </source>
</evidence>
<keyword evidence="3 6" id="KW-0812">Transmembrane</keyword>
<feature type="transmembrane region" description="Helical" evidence="7">
    <location>
        <begin position="413"/>
        <end position="441"/>
    </location>
</feature>
<organism evidence="9 10">
    <name type="scientific">Parabacteroides chartae</name>
    <dbReference type="NCBI Taxonomy" id="1037355"/>
    <lineage>
        <taxon>Bacteria</taxon>
        <taxon>Pseudomonadati</taxon>
        <taxon>Bacteroidota</taxon>
        <taxon>Bacteroidia</taxon>
        <taxon>Bacteroidales</taxon>
        <taxon>Tannerellaceae</taxon>
        <taxon>Parabacteroides</taxon>
    </lineage>
</organism>
<evidence type="ECO:0000256" key="3">
    <source>
        <dbReference type="ARBA" id="ARBA00022692"/>
    </source>
</evidence>
<evidence type="ECO:0000256" key="1">
    <source>
        <dbReference type="ARBA" id="ARBA00004127"/>
    </source>
</evidence>
<feature type="transmembrane region" description="Helical" evidence="7">
    <location>
        <begin position="214"/>
        <end position="236"/>
    </location>
</feature>
<dbReference type="GO" id="GO:0012505">
    <property type="term" value="C:endomembrane system"/>
    <property type="evidence" value="ECO:0007669"/>
    <property type="project" value="UniProtKB-SubCell"/>
</dbReference>
<sequence length="501" mass="54536">MNILLLLLIIPLISVAGVLLVPTGKSTKWIALMGSIIQLTAAIGITLYYVNCRQAGDTAQMLFQSSYEWFAPLKIAFSLGVDGISLIMILLTAMVVVAGILVSWKIDKQVKEFFFLIILLSLSAYGFFMTTNLFVLFFFLEVAVVPKYLLIGIWGSGKKEYSAMKLALMLMFGSALVFLGISGLYYMSGQYGGNYTWNISELSQINLPVEVQKILYVLLFVGFGVFTAMFPFHTWAPDGHSSAPTAASMFLAGISMKLGGYGILRVATYLLPAGAQELSWIFIILASIAILYGAFATLMQKDLKYMNAYSSVSHCGFVILGIAMVTKVAFTGAVMQMVSHGIMTALFFASIGMIYDRAHTRQADELGGMLKQIPFIGTAFIISGLCSLGLPGLSGFVSEMTLFVGSWERTGLFYRIATIMACASIVVTAVYILRAIGFAVWGSIRNKEFLLLKDATWSERAAVILLIGGIVLMGVAPFLVTNLVDADTSAIYSRFLSITTI</sequence>
<feature type="transmembrane region" description="Helical" evidence="7">
    <location>
        <begin position="134"/>
        <end position="154"/>
    </location>
</feature>
<keyword evidence="5 7" id="KW-0472">Membrane</keyword>
<feature type="transmembrane region" description="Helical" evidence="7">
    <location>
        <begin position="86"/>
        <end position="106"/>
    </location>
</feature>
<feature type="transmembrane region" description="Helical" evidence="7">
    <location>
        <begin position="375"/>
        <end position="393"/>
    </location>
</feature>
<keyword evidence="10" id="KW-1185">Reference proteome</keyword>
<evidence type="ECO:0000313" key="10">
    <source>
        <dbReference type="Proteomes" id="UP000190852"/>
    </source>
</evidence>
<dbReference type="InterPro" id="IPR010227">
    <property type="entry name" value="NADH_Q_OxRdtase_chainM/4"/>
</dbReference>
<evidence type="ECO:0000256" key="6">
    <source>
        <dbReference type="RuleBase" id="RU000320"/>
    </source>
</evidence>
<evidence type="ECO:0000256" key="7">
    <source>
        <dbReference type="SAM" id="Phobius"/>
    </source>
</evidence>
<keyword evidence="4 7" id="KW-1133">Transmembrane helix</keyword>
<dbReference type="InterPro" id="IPR003918">
    <property type="entry name" value="NADH_UbQ_OxRdtase"/>
</dbReference>
<comment type="subcellular location">
    <subcellularLocation>
        <location evidence="1">Endomembrane system</location>
        <topology evidence="1">Multi-pass membrane protein</topology>
    </subcellularLocation>
    <subcellularLocation>
        <location evidence="6">Membrane</location>
        <topology evidence="6">Multi-pass membrane protein</topology>
    </subcellularLocation>
</comment>
<dbReference type="PANTHER" id="PTHR43507">
    <property type="entry name" value="NADH-UBIQUINONE OXIDOREDUCTASE CHAIN 4"/>
    <property type="match status" value="1"/>
</dbReference>
<evidence type="ECO:0000256" key="4">
    <source>
        <dbReference type="ARBA" id="ARBA00022989"/>
    </source>
</evidence>
<feature type="transmembrane region" description="Helical" evidence="7">
    <location>
        <begin position="248"/>
        <end position="272"/>
    </location>
</feature>
<name>A0A1T5CBS0_9BACT</name>
<dbReference type="Pfam" id="PF00361">
    <property type="entry name" value="Proton_antipo_M"/>
    <property type="match status" value="1"/>
</dbReference>
<dbReference type="EMBL" id="FUYQ01000011">
    <property type="protein sequence ID" value="SKB56884.1"/>
    <property type="molecule type" value="Genomic_DNA"/>
</dbReference>
<proteinExistence type="inferred from homology"/>
<dbReference type="GO" id="GO:0042773">
    <property type="term" value="P:ATP synthesis coupled electron transport"/>
    <property type="evidence" value="ECO:0007669"/>
    <property type="project" value="InterPro"/>
</dbReference>
<feature type="transmembrane region" description="Helical" evidence="7">
    <location>
        <begin position="113"/>
        <end position="128"/>
    </location>
</feature>
<dbReference type="RefSeq" id="WP_079683350.1">
    <property type="nucleotide sequence ID" value="NZ_FUYQ01000011.1"/>
</dbReference>
<dbReference type="GO" id="GO:0008137">
    <property type="term" value="F:NADH dehydrogenase (ubiquinone) activity"/>
    <property type="evidence" value="ECO:0007669"/>
    <property type="project" value="InterPro"/>
</dbReference>
<evidence type="ECO:0000259" key="8">
    <source>
        <dbReference type="Pfam" id="PF00361"/>
    </source>
</evidence>
<dbReference type="GO" id="GO:0048039">
    <property type="term" value="F:ubiquinone binding"/>
    <property type="evidence" value="ECO:0007669"/>
    <property type="project" value="TreeGrafter"/>
</dbReference>
<gene>
    <name evidence="9" type="ORF">SAMN05660349_01825</name>
</gene>
<dbReference type="GO" id="GO:0016020">
    <property type="term" value="C:membrane"/>
    <property type="evidence" value="ECO:0007669"/>
    <property type="project" value="UniProtKB-SubCell"/>
</dbReference>
<evidence type="ECO:0000313" key="9">
    <source>
        <dbReference type="EMBL" id="SKB56884.1"/>
    </source>
</evidence>
<protein>
    <submittedName>
        <fullName evidence="9">NADH-quinone oxidoreductase subunit M</fullName>
    </submittedName>
</protein>
<dbReference type="PANTHER" id="PTHR43507:SF4">
    <property type="entry name" value="PROTON-TRANSLOCATING NADH-QUINONE OXIDOREDUCTASE, CHAIN M"/>
    <property type="match status" value="1"/>
</dbReference>
<dbReference type="NCBIfam" id="TIGR01972">
    <property type="entry name" value="NDH_I_M"/>
    <property type="match status" value="1"/>
</dbReference>